<evidence type="ECO:0000256" key="1">
    <source>
        <dbReference type="ARBA" id="ARBA00023002"/>
    </source>
</evidence>
<dbReference type="Proteomes" id="UP000321408">
    <property type="component" value="Chromosome"/>
</dbReference>
<dbReference type="FunFam" id="3.40.50.720:FF:000009">
    <property type="entry name" value="Fatty oxidation complex, alpha subunit"/>
    <property type="match status" value="1"/>
</dbReference>
<dbReference type="GO" id="GO:0006631">
    <property type="term" value="P:fatty acid metabolic process"/>
    <property type="evidence" value="ECO:0007669"/>
    <property type="project" value="InterPro"/>
</dbReference>
<sequence>MPSLRIEEVKEVAVIGAGDMGHGIVELCALNGYKVYLKDIDQKILGKAKKRIRESLNILERKGKLKDETIETVLGRIFLILDYEHSLENCQLAIEAVPEIMSLKKKIFSELDSKLPKSAIIATNTSNMSITELASQTNRSSQVVGMHFFNPVILMKTIEIIKGSNTSDETMKFTENFAYSLNKLPIPVLKDVPGFIVNRVQAPSSVLLNKTIEKKIATFSQIDANFRKIGQPMGPFELMDYVGLDIYKHGADYFAQKIHPEFKSPKWVNELITAGKLGKKTNHGIYDWSSGRPFIDLDDTTEKFDAKDILLVQVNEAAKLIEQGVVEYPGDIDLAIQNATGNVSGIFWLLKDDREYLINRLNFLANEMGIDTFRPIDFLKDMAIPSARKALKARKRKRKEEKDKKKL</sequence>
<name>A0A5B9DAQ1_9ARCH</name>
<dbReference type="InterPro" id="IPR006176">
    <property type="entry name" value="3-OHacyl-CoA_DH_NAD-bd"/>
</dbReference>
<dbReference type="InterPro" id="IPR006108">
    <property type="entry name" value="3HC_DH_C"/>
</dbReference>
<reference evidence="2 3" key="2">
    <citation type="journal article" date="2024" name="Int. J. Syst. Evol. Microbiol.">
        <title>Promethearchaeum syntrophicum gen. nov., sp. nov., an anaerobic, obligately syntrophic archaeon, the first isolate of the lineage 'Asgard' archaea, and proposal of the new archaeal phylum Promethearchaeota phyl. nov. and kingdom Promethearchaeati regn. nov.</title>
        <authorList>
            <person name="Imachi H."/>
            <person name="Nobu M.K."/>
            <person name="Kato S."/>
            <person name="Takaki Y."/>
            <person name="Miyazaki M."/>
            <person name="Miyata M."/>
            <person name="Ogawara M."/>
            <person name="Saito Y."/>
            <person name="Sakai S."/>
            <person name="Tahara Y.O."/>
            <person name="Takano Y."/>
            <person name="Tasumi E."/>
            <person name="Uematsu K."/>
            <person name="Yoshimura T."/>
            <person name="Itoh T."/>
            <person name="Ohkuma M."/>
            <person name="Takai K."/>
        </authorList>
    </citation>
    <scope>NUCLEOTIDE SEQUENCE [LARGE SCALE GENOMIC DNA]</scope>
    <source>
        <strain evidence="2 3">MK-D1</strain>
    </source>
</reference>
<organism evidence="2 3">
    <name type="scientific">Promethearchaeum syntrophicum</name>
    <dbReference type="NCBI Taxonomy" id="2594042"/>
    <lineage>
        <taxon>Archaea</taxon>
        <taxon>Promethearchaeati</taxon>
        <taxon>Promethearchaeota</taxon>
        <taxon>Promethearchaeia</taxon>
        <taxon>Promethearchaeales</taxon>
        <taxon>Promethearchaeaceae</taxon>
        <taxon>Promethearchaeum</taxon>
    </lineage>
</organism>
<proteinExistence type="predicted"/>
<dbReference type="SUPFAM" id="SSF51735">
    <property type="entry name" value="NAD(P)-binding Rossmann-fold domains"/>
    <property type="match status" value="1"/>
</dbReference>
<dbReference type="Gene3D" id="1.10.1040.10">
    <property type="entry name" value="N-(1-d-carboxylethyl)-l-norvaline Dehydrogenase, domain 2"/>
    <property type="match status" value="2"/>
</dbReference>
<dbReference type="OrthoDB" id="39812at2157"/>
<evidence type="ECO:0000313" key="3">
    <source>
        <dbReference type="Proteomes" id="UP000321408"/>
    </source>
</evidence>
<dbReference type="PANTHER" id="PTHR48075:SF5">
    <property type="entry name" value="3-HYDROXYBUTYRYL-COA DEHYDROGENASE"/>
    <property type="match status" value="1"/>
</dbReference>
<dbReference type="GO" id="GO:0070403">
    <property type="term" value="F:NAD+ binding"/>
    <property type="evidence" value="ECO:0007669"/>
    <property type="project" value="InterPro"/>
</dbReference>
<dbReference type="GO" id="GO:0016616">
    <property type="term" value="F:oxidoreductase activity, acting on the CH-OH group of donors, NAD or NADP as acceptor"/>
    <property type="evidence" value="ECO:0007669"/>
    <property type="project" value="InterPro"/>
</dbReference>
<dbReference type="Pfam" id="PF02737">
    <property type="entry name" value="3HCDH_N"/>
    <property type="match status" value="1"/>
</dbReference>
<dbReference type="Pfam" id="PF00725">
    <property type="entry name" value="3HCDH"/>
    <property type="match status" value="1"/>
</dbReference>
<gene>
    <name evidence="2" type="ORF">DSAG12_01919</name>
</gene>
<keyword evidence="1 2" id="KW-0560">Oxidoreductase</keyword>
<accession>A0A5B9DAQ1</accession>
<dbReference type="EMBL" id="CP042905">
    <property type="protein sequence ID" value="QEE16091.2"/>
    <property type="molecule type" value="Genomic_DNA"/>
</dbReference>
<reference evidence="2 3" key="1">
    <citation type="journal article" date="2020" name="Nature">
        <title>Isolation of an archaeon at the prokaryote-eukaryote interface.</title>
        <authorList>
            <person name="Imachi H."/>
            <person name="Nobu M.K."/>
            <person name="Nakahara N."/>
            <person name="Morono Y."/>
            <person name="Ogawara M."/>
            <person name="Takaki Y."/>
            <person name="Takano Y."/>
            <person name="Uematsu K."/>
            <person name="Ikuta T."/>
            <person name="Ito M."/>
            <person name="Matsui Y."/>
            <person name="Miyazaki M."/>
            <person name="Murata K."/>
            <person name="Saito Y."/>
            <person name="Sakai S."/>
            <person name="Song C."/>
            <person name="Tasumi E."/>
            <person name="Yamanaka Y."/>
            <person name="Yamaguchi T."/>
            <person name="Kamagata Y."/>
            <person name="Tamaki H."/>
            <person name="Takai K."/>
        </authorList>
    </citation>
    <scope>NUCLEOTIDE SEQUENCE [LARGE SCALE GENOMIC DNA]</scope>
    <source>
        <strain evidence="2 3">MK-D1</strain>
    </source>
</reference>
<dbReference type="InterPro" id="IPR013328">
    <property type="entry name" value="6PGD_dom2"/>
</dbReference>
<keyword evidence="3" id="KW-1185">Reference proteome</keyword>
<dbReference type="Gene3D" id="3.40.50.720">
    <property type="entry name" value="NAD(P)-binding Rossmann-like Domain"/>
    <property type="match status" value="1"/>
</dbReference>
<dbReference type="EC" id="1.1.1.35" evidence="2"/>
<dbReference type="PANTHER" id="PTHR48075">
    <property type="entry name" value="3-HYDROXYACYL-COA DEHYDROGENASE FAMILY PROTEIN"/>
    <property type="match status" value="1"/>
</dbReference>
<dbReference type="InterPro" id="IPR008927">
    <property type="entry name" value="6-PGluconate_DH-like_C_sf"/>
</dbReference>
<dbReference type="InterPro" id="IPR036291">
    <property type="entry name" value="NAD(P)-bd_dom_sf"/>
</dbReference>
<dbReference type="KEGG" id="psyt:DSAG12_01919"/>
<evidence type="ECO:0000313" key="2">
    <source>
        <dbReference type="EMBL" id="QEE16091.2"/>
    </source>
</evidence>
<dbReference type="SUPFAM" id="SSF48179">
    <property type="entry name" value="6-phosphogluconate dehydrogenase C-terminal domain-like"/>
    <property type="match status" value="2"/>
</dbReference>
<protein>
    <submittedName>
        <fullName evidence="2">3-hydroxyacyl-CoA dehydrogenase family protein</fullName>
        <ecNumber evidence="2">1.1.1.35</ecNumber>
    </submittedName>
</protein>
<dbReference type="AlphaFoldDB" id="A0A5B9DAQ1"/>